<reference evidence="2" key="1">
    <citation type="submission" date="2022-11" db="UniProtKB">
        <authorList>
            <consortium name="WormBaseParasite"/>
        </authorList>
    </citation>
    <scope>IDENTIFICATION</scope>
</reference>
<sequence>MFFKGAIYNATATTTNGFDLDAGVARIVSLRPYILMLDIGYILLVLFGKDKLSNLIKNKVLLRDISLVWNSFNALFSIFVVALLLPECIYALFIRGWEYAVCSKGDFLTGRLSGFGMYIFTLSKAWELFDTILLMLRGRPVIFLHYYHHALVLFQVFFTYPNTGSFARMATMMNVIVHSIMYSYFALATVTESVRKYSKFVTISQLLQFIIGCYGILYARGRLNRGEICETDPNQLPFHMFIYASFLAIFAHFFYGTFKKSRASLGKRKKQ</sequence>
<dbReference type="Proteomes" id="UP000887579">
    <property type="component" value="Unplaced"/>
</dbReference>
<dbReference type="WBParaSite" id="ES5_v2.g12002.t1">
    <property type="protein sequence ID" value="ES5_v2.g12002.t1"/>
    <property type="gene ID" value="ES5_v2.g12002"/>
</dbReference>
<organism evidence="1 2">
    <name type="scientific">Panagrolaimus sp. ES5</name>
    <dbReference type="NCBI Taxonomy" id="591445"/>
    <lineage>
        <taxon>Eukaryota</taxon>
        <taxon>Metazoa</taxon>
        <taxon>Ecdysozoa</taxon>
        <taxon>Nematoda</taxon>
        <taxon>Chromadorea</taxon>
        <taxon>Rhabditida</taxon>
        <taxon>Tylenchina</taxon>
        <taxon>Panagrolaimomorpha</taxon>
        <taxon>Panagrolaimoidea</taxon>
        <taxon>Panagrolaimidae</taxon>
        <taxon>Panagrolaimus</taxon>
    </lineage>
</organism>
<proteinExistence type="predicted"/>
<evidence type="ECO:0000313" key="1">
    <source>
        <dbReference type="Proteomes" id="UP000887579"/>
    </source>
</evidence>
<accession>A0AC34F4N3</accession>
<name>A0AC34F4N3_9BILA</name>
<evidence type="ECO:0000313" key="2">
    <source>
        <dbReference type="WBParaSite" id="ES5_v2.g12002.t1"/>
    </source>
</evidence>
<protein>
    <submittedName>
        <fullName evidence="2">Elongation of very long chain fatty acids protein</fullName>
    </submittedName>
</protein>